<sequence length="66" mass="7362">MDGVMRKLDELDLGGYQGLILARIGILYHLDEIARSEEGAIPGDSIHSFRSKAAKLLERWKAIILP</sequence>
<protein>
    <recommendedName>
        <fullName evidence="3">TFIIS N-terminal domain-containing protein</fullName>
    </recommendedName>
</protein>
<evidence type="ECO:0000313" key="2">
    <source>
        <dbReference type="Proteomes" id="UP000290288"/>
    </source>
</evidence>
<evidence type="ECO:0000313" key="1">
    <source>
        <dbReference type="EMBL" id="RXW14447.1"/>
    </source>
</evidence>
<keyword evidence="2" id="KW-1185">Reference proteome</keyword>
<organism evidence="1 2">
    <name type="scientific">Candolleomyces aberdarensis</name>
    <dbReference type="NCBI Taxonomy" id="2316362"/>
    <lineage>
        <taxon>Eukaryota</taxon>
        <taxon>Fungi</taxon>
        <taxon>Dikarya</taxon>
        <taxon>Basidiomycota</taxon>
        <taxon>Agaricomycotina</taxon>
        <taxon>Agaricomycetes</taxon>
        <taxon>Agaricomycetidae</taxon>
        <taxon>Agaricales</taxon>
        <taxon>Agaricineae</taxon>
        <taxon>Psathyrellaceae</taxon>
        <taxon>Candolleomyces</taxon>
    </lineage>
</organism>
<reference evidence="1 2" key="1">
    <citation type="submission" date="2019-01" db="EMBL/GenBank/DDBJ databases">
        <title>Draft genome sequence of Psathyrella aberdarensis IHI B618.</title>
        <authorList>
            <person name="Buettner E."/>
            <person name="Kellner H."/>
        </authorList>
    </citation>
    <scope>NUCLEOTIDE SEQUENCE [LARGE SCALE GENOMIC DNA]</scope>
    <source>
        <strain evidence="1 2">IHI B618</strain>
    </source>
</reference>
<proteinExistence type="predicted"/>
<dbReference type="Proteomes" id="UP000290288">
    <property type="component" value="Unassembled WGS sequence"/>
</dbReference>
<name>A0A4Q2D4W6_9AGAR</name>
<dbReference type="AlphaFoldDB" id="A0A4Q2D4W6"/>
<evidence type="ECO:0008006" key="3">
    <source>
        <dbReference type="Google" id="ProtNLM"/>
    </source>
</evidence>
<comment type="caution">
    <text evidence="1">The sequence shown here is derived from an EMBL/GenBank/DDBJ whole genome shotgun (WGS) entry which is preliminary data.</text>
</comment>
<accession>A0A4Q2D4W6</accession>
<gene>
    <name evidence="1" type="ORF">EST38_g11409</name>
</gene>
<dbReference type="EMBL" id="SDEE01000701">
    <property type="protein sequence ID" value="RXW14447.1"/>
    <property type="molecule type" value="Genomic_DNA"/>
</dbReference>